<gene>
    <name evidence="1" type="ORF">EYF80_041439</name>
</gene>
<keyword evidence="2" id="KW-1185">Reference proteome</keyword>
<name>A0A4Z2G5F3_9TELE</name>
<dbReference type="EMBL" id="SRLO01000700">
    <property type="protein sequence ID" value="TNN48360.1"/>
    <property type="molecule type" value="Genomic_DNA"/>
</dbReference>
<reference evidence="1 2" key="1">
    <citation type="submission" date="2019-03" db="EMBL/GenBank/DDBJ databases">
        <title>First draft genome of Liparis tanakae, snailfish: a comprehensive survey of snailfish specific genes.</title>
        <authorList>
            <person name="Kim W."/>
            <person name="Song I."/>
            <person name="Jeong J.-H."/>
            <person name="Kim D."/>
            <person name="Kim S."/>
            <person name="Ryu S."/>
            <person name="Song J.Y."/>
            <person name="Lee S.K."/>
        </authorList>
    </citation>
    <scope>NUCLEOTIDE SEQUENCE [LARGE SCALE GENOMIC DNA]</scope>
    <source>
        <tissue evidence="1">Muscle</tissue>
    </source>
</reference>
<evidence type="ECO:0000313" key="1">
    <source>
        <dbReference type="EMBL" id="TNN48360.1"/>
    </source>
</evidence>
<comment type="caution">
    <text evidence="1">The sequence shown here is derived from an EMBL/GenBank/DDBJ whole genome shotgun (WGS) entry which is preliminary data.</text>
</comment>
<proteinExistence type="predicted"/>
<dbReference type="AlphaFoldDB" id="A0A4Z2G5F3"/>
<dbReference type="Proteomes" id="UP000314294">
    <property type="component" value="Unassembled WGS sequence"/>
</dbReference>
<sequence length="92" mass="9862">MKDISSRRALCCLGRGWCLTNVACTLGTERRATGSFLAMSFWVAKWLLAGAPAGWTSKDKRDKTGTESLNAVELISTPAGGADSGATYARRY</sequence>
<evidence type="ECO:0000313" key="2">
    <source>
        <dbReference type="Proteomes" id="UP000314294"/>
    </source>
</evidence>
<organism evidence="1 2">
    <name type="scientific">Liparis tanakae</name>
    <name type="common">Tanaka's snailfish</name>
    <dbReference type="NCBI Taxonomy" id="230148"/>
    <lineage>
        <taxon>Eukaryota</taxon>
        <taxon>Metazoa</taxon>
        <taxon>Chordata</taxon>
        <taxon>Craniata</taxon>
        <taxon>Vertebrata</taxon>
        <taxon>Euteleostomi</taxon>
        <taxon>Actinopterygii</taxon>
        <taxon>Neopterygii</taxon>
        <taxon>Teleostei</taxon>
        <taxon>Neoteleostei</taxon>
        <taxon>Acanthomorphata</taxon>
        <taxon>Eupercaria</taxon>
        <taxon>Perciformes</taxon>
        <taxon>Cottioidei</taxon>
        <taxon>Cottales</taxon>
        <taxon>Liparidae</taxon>
        <taxon>Liparis</taxon>
    </lineage>
</organism>
<accession>A0A4Z2G5F3</accession>
<protein>
    <submittedName>
        <fullName evidence="1">Uncharacterized protein</fullName>
    </submittedName>
</protein>